<dbReference type="Proteomes" id="UP000030663">
    <property type="component" value="Unassembled WGS sequence"/>
</dbReference>
<gene>
    <name evidence="1" type="ORF">FOQG_15941</name>
</gene>
<evidence type="ECO:0000313" key="1">
    <source>
        <dbReference type="EMBL" id="EXK79472.1"/>
    </source>
</evidence>
<keyword evidence="2" id="KW-1185">Reference proteome</keyword>
<organism evidence="1 2">
    <name type="scientific">Fusarium oxysporum f. sp. raphani 54005</name>
    <dbReference type="NCBI Taxonomy" id="1089458"/>
    <lineage>
        <taxon>Eukaryota</taxon>
        <taxon>Fungi</taxon>
        <taxon>Dikarya</taxon>
        <taxon>Ascomycota</taxon>
        <taxon>Pezizomycotina</taxon>
        <taxon>Sordariomycetes</taxon>
        <taxon>Hypocreomycetidae</taxon>
        <taxon>Hypocreales</taxon>
        <taxon>Nectriaceae</taxon>
        <taxon>Fusarium</taxon>
        <taxon>Fusarium oxysporum species complex</taxon>
    </lineage>
</organism>
<name>X0C9V1_FUSOX</name>
<dbReference type="AlphaFoldDB" id="X0C9V1"/>
<evidence type="ECO:0000313" key="2">
    <source>
        <dbReference type="Proteomes" id="UP000030663"/>
    </source>
</evidence>
<protein>
    <submittedName>
        <fullName evidence="1">Uncharacterized protein</fullName>
    </submittedName>
</protein>
<proteinExistence type="predicted"/>
<dbReference type="EMBL" id="JH658470">
    <property type="protein sequence ID" value="EXK79472.1"/>
    <property type="molecule type" value="Genomic_DNA"/>
</dbReference>
<accession>X0C9V1</accession>
<reference evidence="1 2" key="1">
    <citation type="submission" date="2011-11" db="EMBL/GenBank/DDBJ databases">
        <title>The Genome Sequence of Fusarium oxysporum PHW815.</title>
        <authorList>
            <consortium name="The Broad Institute Genome Sequencing Platform"/>
            <person name="Ma L.-J."/>
            <person name="Gale L.R."/>
            <person name="Schwartz D.C."/>
            <person name="Zhou S."/>
            <person name="Corby-Kistler H."/>
            <person name="Young S.K."/>
            <person name="Zeng Q."/>
            <person name="Gargeya S."/>
            <person name="Fitzgerald M."/>
            <person name="Haas B."/>
            <person name="Abouelleil A."/>
            <person name="Alvarado L."/>
            <person name="Arachchi H.M."/>
            <person name="Berlin A."/>
            <person name="Brown A."/>
            <person name="Chapman S.B."/>
            <person name="Chen Z."/>
            <person name="Dunbar C."/>
            <person name="Freedman E."/>
            <person name="Gearin G."/>
            <person name="Goldberg J."/>
            <person name="Griggs A."/>
            <person name="Gujja S."/>
            <person name="Heiman D."/>
            <person name="Howarth C."/>
            <person name="Larson L."/>
            <person name="Lui A."/>
            <person name="MacDonald P.J.P."/>
            <person name="Montmayeur A."/>
            <person name="Murphy C."/>
            <person name="Neiman D."/>
            <person name="Pearson M."/>
            <person name="Priest M."/>
            <person name="Roberts A."/>
            <person name="Saif S."/>
            <person name="Shea T."/>
            <person name="Shenoy N."/>
            <person name="Sisk P."/>
            <person name="Stolte C."/>
            <person name="Sykes S."/>
            <person name="Wortman J."/>
            <person name="Nusbaum C."/>
            <person name="Birren B."/>
        </authorList>
    </citation>
    <scope>NUCLEOTIDE SEQUENCE [LARGE SCALE GENOMIC DNA]</scope>
    <source>
        <strain evidence="1 2">54005</strain>
    </source>
</reference>
<sequence>MAEFMKNAVPTSGNLTNLDKVVYAPMVEVNILRDRFNIELIF</sequence>
<dbReference type="HOGENOM" id="CLU_3260615_0_0_1"/>